<dbReference type="Proteomes" id="UP000294613">
    <property type="component" value="Unassembled WGS sequence"/>
</dbReference>
<protein>
    <submittedName>
        <fullName evidence="5">Acetyltransferase (GNAT) family protein</fullName>
    </submittedName>
</protein>
<dbReference type="EMBL" id="BHEO01000008">
    <property type="protein sequence ID" value="GBU05308.1"/>
    <property type="molecule type" value="Genomic_DNA"/>
</dbReference>
<dbReference type="Proteomes" id="UP000702954">
    <property type="component" value="Unassembled WGS sequence"/>
</dbReference>
<dbReference type="EMBL" id="SLZV01000002">
    <property type="protein sequence ID" value="TCS69904.1"/>
    <property type="molecule type" value="Genomic_DNA"/>
</dbReference>
<evidence type="ECO:0000313" key="7">
    <source>
        <dbReference type="Proteomes" id="UP000702954"/>
    </source>
</evidence>
<dbReference type="CDD" id="cd04301">
    <property type="entry name" value="NAT_SF"/>
    <property type="match status" value="1"/>
</dbReference>
<evidence type="ECO:0000313" key="5">
    <source>
        <dbReference type="EMBL" id="TCS69904.1"/>
    </source>
</evidence>
<dbReference type="RefSeq" id="WP_116441770.1">
    <property type="nucleotide sequence ID" value="NZ_BHEO01000008.1"/>
</dbReference>
<evidence type="ECO:0000313" key="6">
    <source>
        <dbReference type="Proteomes" id="UP000294613"/>
    </source>
</evidence>
<evidence type="ECO:0000313" key="4">
    <source>
        <dbReference type="EMBL" id="GBU05308.1"/>
    </source>
</evidence>
<dbReference type="Gene3D" id="3.40.630.30">
    <property type="match status" value="1"/>
</dbReference>
<evidence type="ECO:0000259" key="3">
    <source>
        <dbReference type="PROSITE" id="PS51186"/>
    </source>
</evidence>
<dbReference type="InterPro" id="IPR000182">
    <property type="entry name" value="GNAT_dom"/>
</dbReference>
<proteinExistence type="predicted"/>
<feature type="domain" description="N-acetyltransferase" evidence="3">
    <location>
        <begin position="16"/>
        <end position="166"/>
    </location>
</feature>
<organism evidence="5 6">
    <name type="scientific">Faecalimonas umbilicata</name>
    <dbReference type="NCBI Taxonomy" id="1912855"/>
    <lineage>
        <taxon>Bacteria</taxon>
        <taxon>Bacillati</taxon>
        <taxon>Bacillota</taxon>
        <taxon>Clostridia</taxon>
        <taxon>Lachnospirales</taxon>
        <taxon>Lachnospiraceae</taxon>
        <taxon>Faecalimonas</taxon>
    </lineage>
</organism>
<dbReference type="Pfam" id="PF00583">
    <property type="entry name" value="Acetyltransf_1"/>
    <property type="match status" value="1"/>
</dbReference>
<reference evidence="4 7" key="1">
    <citation type="journal article" date="2018" name="Int. J. Syst. Evol. Microbiol.">
        <title>Draft Genome Sequence of Faecalimonas umbilicata JCM 30896T, an Acetate-Producing Bacterium Isolated from Human Feces.</title>
        <authorList>
            <person name="Sakamoto M."/>
            <person name="Ikeyama N."/>
            <person name="Yuki M."/>
            <person name="Ohkuma M."/>
        </authorList>
    </citation>
    <scope>NUCLEOTIDE SEQUENCE [LARGE SCALE GENOMIC DNA]</scope>
    <source>
        <strain evidence="4 7">EGH7</strain>
    </source>
</reference>
<dbReference type="PROSITE" id="PS51186">
    <property type="entry name" value="GNAT"/>
    <property type="match status" value="1"/>
</dbReference>
<keyword evidence="2" id="KW-0012">Acyltransferase</keyword>
<dbReference type="SUPFAM" id="SSF55729">
    <property type="entry name" value="Acyl-CoA N-acyltransferases (Nat)"/>
    <property type="match status" value="1"/>
</dbReference>
<comment type="caution">
    <text evidence="5">The sequence shown here is derived from an EMBL/GenBank/DDBJ whole genome shotgun (WGS) entry which is preliminary data.</text>
</comment>
<evidence type="ECO:0000256" key="2">
    <source>
        <dbReference type="ARBA" id="ARBA00023315"/>
    </source>
</evidence>
<dbReference type="PANTHER" id="PTHR43800:SF1">
    <property type="entry name" value="PEPTIDYL-LYSINE N-ACETYLTRANSFERASE YJAB"/>
    <property type="match status" value="1"/>
</dbReference>
<name>A0A4R3JU63_9FIRM</name>
<keyword evidence="1 5" id="KW-0808">Transferase</keyword>
<keyword evidence="7" id="KW-1185">Reference proteome</keyword>
<dbReference type="AlphaFoldDB" id="A0A4R3JU63"/>
<dbReference type="GO" id="GO:0016747">
    <property type="term" value="F:acyltransferase activity, transferring groups other than amino-acyl groups"/>
    <property type="evidence" value="ECO:0007669"/>
    <property type="project" value="InterPro"/>
</dbReference>
<reference evidence="5 6" key="2">
    <citation type="submission" date="2019-03" db="EMBL/GenBank/DDBJ databases">
        <title>Genomic Encyclopedia of Type Strains, Phase IV (KMG-IV): sequencing the most valuable type-strain genomes for metagenomic binning, comparative biology and taxonomic classification.</title>
        <authorList>
            <person name="Goeker M."/>
        </authorList>
    </citation>
    <scope>NUCLEOTIDE SEQUENCE [LARGE SCALE GENOMIC DNA]</scope>
    <source>
        <strain evidence="5 6">DSM 103426</strain>
    </source>
</reference>
<accession>A0A4R3JU63</accession>
<dbReference type="InterPro" id="IPR016181">
    <property type="entry name" value="Acyl_CoA_acyltransferase"/>
</dbReference>
<dbReference type="PANTHER" id="PTHR43800">
    <property type="entry name" value="PEPTIDYL-LYSINE N-ACETYLTRANSFERASE YJAB"/>
    <property type="match status" value="1"/>
</dbReference>
<gene>
    <name evidence="5" type="ORF">EDD74_10271</name>
    <name evidence="4" type="ORF">FAEUMB_18490</name>
</gene>
<sequence>MDDLRILPVTNEELILNVATMAEEIWHEYFPALISEEQIDYMLEKFLSFDSIFEQIQNGYEYFLLIHDYTFAGFAGVHEENGSLFLSKLYIHKDFRGNGISSKVMKNLIELCKVRSLDKIWLTCNRGNESALAIYKHFGFIQTREQVSEIGGGFVMDDYILEYPVK</sequence>
<evidence type="ECO:0000256" key="1">
    <source>
        <dbReference type="ARBA" id="ARBA00022679"/>
    </source>
</evidence>